<dbReference type="InterPro" id="IPR015815">
    <property type="entry name" value="HIBADH-related"/>
</dbReference>
<dbReference type="PANTHER" id="PTHR43580">
    <property type="entry name" value="OXIDOREDUCTASE GLYR1-RELATED"/>
    <property type="match status" value="1"/>
</dbReference>
<dbReference type="InterPro" id="IPR036291">
    <property type="entry name" value="NAD(P)-bd_dom_sf"/>
</dbReference>
<dbReference type="InterPro" id="IPR029154">
    <property type="entry name" value="HIBADH-like_NADP-bd"/>
</dbReference>
<dbReference type="Gene3D" id="3.40.50.720">
    <property type="entry name" value="NAD(P)-binding Rossmann-like Domain"/>
    <property type="match status" value="1"/>
</dbReference>
<feature type="domain" description="3-hydroxyisobutyrate dehydrogenase-like NAD-binding" evidence="5">
    <location>
        <begin position="167"/>
        <end position="280"/>
    </location>
</feature>
<protein>
    <submittedName>
        <fullName evidence="6">6-phosphogluconate dehydrogenase</fullName>
    </submittedName>
</protein>
<dbReference type="InterPro" id="IPR006115">
    <property type="entry name" value="6PGDH_NADP-bd"/>
</dbReference>
<keyword evidence="2" id="KW-0520">NAD</keyword>
<dbReference type="OrthoDB" id="9786703at2"/>
<evidence type="ECO:0000259" key="5">
    <source>
        <dbReference type="Pfam" id="PF14833"/>
    </source>
</evidence>
<evidence type="ECO:0000313" key="6">
    <source>
        <dbReference type="EMBL" id="KIA94133.1"/>
    </source>
</evidence>
<dbReference type="GO" id="GO:0050661">
    <property type="term" value="F:NADP binding"/>
    <property type="evidence" value="ECO:0007669"/>
    <property type="project" value="InterPro"/>
</dbReference>
<gene>
    <name evidence="6" type="ORF">OC25_10875</name>
</gene>
<keyword evidence="7" id="KW-1185">Reference proteome</keyword>
<accession>A0A0C1FQW0</accession>
<evidence type="ECO:0000259" key="4">
    <source>
        <dbReference type="Pfam" id="PF03446"/>
    </source>
</evidence>
<dbReference type="GO" id="GO:0016491">
    <property type="term" value="F:oxidoreductase activity"/>
    <property type="evidence" value="ECO:0007669"/>
    <property type="project" value="UniProtKB-KW"/>
</dbReference>
<dbReference type="SUPFAM" id="SSF48179">
    <property type="entry name" value="6-phosphogluconate dehydrogenase C-terminal domain-like"/>
    <property type="match status" value="1"/>
</dbReference>
<dbReference type="AlphaFoldDB" id="A0A0C1FQW0"/>
<dbReference type="Pfam" id="PF14833">
    <property type="entry name" value="NAD_binding_11"/>
    <property type="match status" value="1"/>
</dbReference>
<evidence type="ECO:0000256" key="1">
    <source>
        <dbReference type="ARBA" id="ARBA00023002"/>
    </source>
</evidence>
<name>A0A0C1FQW0_9SPHI</name>
<dbReference type="InterPro" id="IPR013328">
    <property type="entry name" value="6PGD_dom2"/>
</dbReference>
<evidence type="ECO:0000256" key="2">
    <source>
        <dbReference type="ARBA" id="ARBA00023027"/>
    </source>
</evidence>
<evidence type="ECO:0000256" key="3">
    <source>
        <dbReference type="PIRSR" id="PIRSR000103-1"/>
    </source>
</evidence>
<dbReference type="PANTHER" id="PTHR43580:SF2">
    <property type="entry name" value="CYTOKINE-LIKE NUCLEAR FACTOR N-PAC"/>
    <property type="match status" value="1"/>
</dbReference>
<dbReference type="Gene3D" id="1.10.1040.10">
    <property type="entry name" value="N-(1-d-carboxylethyl)-l-norvaline Dehydrogenase, domain 2"/>
    <property type="match status" value="1"/>
</dbReference>
<dbReference type="Proteomes" id="UP000031246">
    <property type="component" value="Unassembled WGS sequence"/>
</dbReference>
<dbReference type="InterPro" id="IPR051265">
    <property type="entry name" value="HIBADH-related_NP60_sf"/>
</dbReference>
<feature type="domain" description="6-phosphogluconate dehydrogenase NADP-binding" evidence="4">
    <location>
        <begin position="5"/>
        <end position="164"/>
    </location>
</feature>
<feature type="active site" evidence="3">
    <location>
        <position position="173"/>
    </location>
</feature>
<dbReference type="RefSeq" id="WP_039475762.1">
    <property type="nucleotide sequence ID" value="NZ_JSYN01000011.1"/>
</dbReference>
<reference evidence="6 7" key="1">
    <citation type="submission" date="2014-10" db="EMBL/GenBank/DDBJ databases">
        <title>Pedobacter Kyungheensis.</title>
        <authorList>
            <person name="Anderson B.M."/>
            <person name="Newman J.D."/>
        </authorList>
    </citation>
    <scope>NUCLEOTIDE SEQUENCE [LARGE SCALE GENOMIC DNA]</scope>
    <source>
        <strain evidence="6 7">KACC 16221</strain>
    </source>
</reference>
<dbReference type="EMBL" id="JSYN01000011">
    <property type="protein sequence ID" value="KIA94133.1"/>
    <property type="molecule type" value="Genomic_DNA"/>
</dbReference>
<dbReference type="InterPro" id="IPR008927">
    <property type="entry name" value="6-PGluconate_DH-like_C_sf"/>
</dbReference>
<comment type="caution">
    <text evidence="6">The sequence shown here is derived from an EMBL/GenBank/DDBJ whole genome shotgun (WGS) entry which is preliminary data.</text>
</comment>
<sequence length="285" mass="29900">MNTTKIGWIGLGNMGIPMTTQLIEAGYEVKVYNRSKAKEGALTEAGALLAETPKELTLQTDVVFVMVSDDAAIEAVFKGSDGILSAETTGKTIVNMSTVSPAISKQMATDCGAKGHIYLDAPVSGSVKQAETGQLVIMVGGDESAFNAVKPILERLGKLAMHVGETGAGNSAKLAINSLLALYAQGLAETVLFANTQGIKTEDLLNLINNAAIGNIFTKIKGDAIIADQYQAAFALKHIVKDLNLAKEEGISSPLAKTALQTFEAAAVKYGEEDIIAVIKEIKAD</sequence>
<organism evidence="6 7">
    <name type="scientific">Pedobacter kyungheensis</name>
    <dbReference type="NCBI Taxonomy" id="1069985"/>
    <lineage>
        <taxon>Bacteria</taxon>
        <taxon>Pseudomonadati</taxon>
        <taxon>Bacteroidota</taxon>
        <taxon>Sphingobacteriia</taxon>
        <taxon>Sphingobacteriales</taxon>
        <taxon>Sphingobacteriaceae</taxon>
        <taxon>Pedobacter</taxon>
    </lineage>
</organism>
<keyword evidence="1" id="KW-0560">Oxidoreductase</keyword>
<dbReference type="GO" id="GO:0051287">
    <property type="term" value="F:NAD binding"/>
    <property type="evidence" value="ECO:0007669"/>
    <property type="project" value="InterPro"/>
</dbReference>
<dbReference type="SUPFAM" id="SSF51735">
    <property type="entry name" value="NAD(P)-binding Rossmann-fold domains"/>
    <property type="match status" value="1"/>
</dbReference>
<dbReference type="PIRSF" id="PIRSF000103">
    <property type="entry name" value="HIBADH"/>
    <property type="match status" value="1"/>
</dbReference>
<proteinExistence type="predicted"/>
<dbReference type="Pfam" id="PF03446">
    <property type="entry name" value="NAD_binding_2"/>
    <property type="match status" value="1"/>
</dbReference>
<evidence type="ECO:0000313" key="7">
    <source>
        <dbReference type="Proteomes" id="UP000031246"/>
    </source>
</evidence>